<dbReference type="OrthoDB" id="4119964at2"/>
<protein>
    <recommendedName>
        <fullName evidence="3">DUF2971 domain-containing protein</fullName>
    </recommendedName>
</protein>
<evidence type="ECO:0000313" key="1">
    <source>
        <dbReference type="EMBL" id="VVQ02453.1"/>
    </source>
</evidence>
<sequence length="477" mass="55717">MGKKFYRFRSIHSLITKFKELENQSIYFAHPSQLNDPMEGYRDFLWSGDYIAWTNLFKHYLLCTERLCSLLILAGEDYEISKENIPIFFGENDLPTPMYKELFNCITKTFFENKSLSTLIKKISERSTPIRRDELYFYLTAIHPLALETIYTEYEKTNLIPSRDNKNNQADSIIKNLIIKNFIGVLEKSLDENKREEKIADALFAAQRHSSSQIDIILRYNGSIDINKKNKNLVIVELPEEYISQLEKLVYPEWYTACFMSECKNSSVWGHYGANHTGACLIFNTDQHESNHYLNLRGINGWGSSGPIQGNIKLQLHPISYAKGFGKIDFFRSLGRLPISTLNSTWYGLDGKSSECANEIFNNEEEWQKNYWKNFYRDITIKSDDWEYEKEFRLILSSSLDSYSNPGDRSLTYDFSSLEGIIFGIKTSKNDKLSIIKIIEEKCKQAKRNDFKFYQAYYSPTSKLIEHTEMRLLKISL</sequence>
<dbReference type="InterPro" id="IPR021352">
    <property type="entry name" value="DUF2971"/>
</dbReference>
<name>A0A5E7TTL0_PSEFL</name>
<evidence type="ECO:0000313" key="2">
    <source>
        <dbReference type="Proteomes" id="UP000327191"/>
    </source>
</evidence>
<proteinExistence type="predicted"/>
<accession>A0A5E7TTL0</accession>
<dbReference type="EMBL" id="CABVJE010000010">
    <property type="protein sequence ID" value="VVQ02453.1"/>
    <property type="molecule type" value="Genomic_DNA"/>
</dbReference>
<reference evidence="1 2" key="1">
    <citation type="submission" date="2019-09" db="EMBL/GenBank/DDBJ databases">
        <authorList>
            <person name="Chandra G."/>
            <person name="Truman W A."/>
        </authorList>
    </citation>
    <scope>NUCLEOTIDE SEQUENCE [LARGE SCALE GENOMIC DNA]</scope>
    <source>
        <strain evidence="1">PS938</strain>
    </source>
</reference>
<dbReference type="Pfam" id="PF11185">
    <property type="entry name" value="DUF2971"/>
    <property type="match status" value="1"/>
</dbReference>
<dbReference type="AlphaFoldDB" id="A0A5E7TTL0"/>
<organism evidence="1 2">
    <name type="scientific">Pseudomonas fluorescens</name>
    <dbReference type="NCBI Taxonomy" id="294"/>
    <lineage>
        <taxon>Bacteria</taxon>
        <taxon>Pseudomonadati</taxon>
        <taxon>Pseudomonadota</taxon>
        <taxon>Gammaproteobacteria</taxon>
        <taxon>Pseudomonadales</taxon>
        <taxon>Pseudomonadaceae</taxon>
        <taxon>Pseudomonas</taxon>
    </lineage>
</organism>
<dbReference type="Proteomes" id="UP000327191">
    <property type="component" value="Unassembled WGS sequence"/>
</dbReference>
<dbReference type="RefSeq" id="WP_150672811.1">
    <property type="nucleotide sequence ID" value="NZ_CABVJE010000010.1"/>
</dbReference>
<evidence type="ECO:0008006" key="3">
    <source>
        <dbReference type="Google" id="ProtNLM"/>
    </source>
</evidence>
<gene>
    <name evidence="1" type="ORF">PS938_02623</name>
</gene>